<dbReference type="InterPro" id="IPR000847">
    <property type="entry name" value="LysR_HTH_N"/>
</dbReference>
<evidence type="ECO:0000313" key="8">
    <source>
        <dbReference type="Proteomes" id="UP000049983"/>
    </source>
</evidence>
<dbReference type="PRINTS" id="PR00039">
    <property type="entry name" value="HTHLYSR"/>
</dbReference>
<keyword evidence="2" id="KW-0536">Nodulation</keyword>
<dbReference type="SUPFAM" id="SSF53850">
    <property type="entry name" value="Periplasmic binding protein-like II"/>
    <property type="match status" value="1"/>
</dbReference>
<sequence>MLDIRLLQTLIVLDEERSVTSAARRMGVSQPAMSTTLRRLRDLFQDPLFVRASNGLLPTDTVVDLLKKAREIVRLVDTLEAEKTPFDPKIAEMEIRISASDFALSSILPGLIRKLQNDAPNVRITVAPLVIDTVVDSLENGSLDLTVLPNFLAPDNMQIRRLFEADFIYLMRDGHPLLEEPVTLAALSRCEHLRVVPISVHRANRIEKIFGNAGLNRRVRLTLSNYVSAFEVVRNTDLIMLTPRNIVRELGVGFATCEPPFKLDPIAMSLIWHPRKQNSKSHRWVRDYLAEAVRSAPEAMCPAD</sequence>
<dbReference type="AlphaFoldDB" id="A0A0M7AZR9"/>
<dbReference type="Pfam" id="PF03466">
    <property type="entry name" value="LysR_substrate"/>
    <property type="match status" value="1"/>
</dbReference>
<dbReference type="Pfam" id="PF00126">
    <property type="entry name" value="HTH_1"/>
    <property type="match status" value="1"/>
</dbReference>
<comment type="similarity">
    <text evidence="1">Belongs to the LysR transcriptional regulatory family.</text>
</comment>
<evidence type="ECO:0000313" key="7">
    <source>
        <dbReference type="EMBL" id="CTQ78609.1"/>
    </source>
</evidence>
<feature type="domain" description="HTH lysR-type" evidence="6">
    <location>
        <begin position="2"/>
        <end position="59"/>
    </location>
</feature>
<dbReference type="OrthoDB" id="9774011at2"/>
<dbReference type="PANTHER" id="PTHR30118">
    <property type="entry name" value="HTH-TYPE TRANSCRIPTIONAL REGULATOR LEUO-RELATED"/>
    <property type="match status" value="1"/>
</dbReference>
<dbReference type="GeneID" id="97672969"/>
<evidence type="ECO:0000259" key="6">
    <source>
        <dbReference type="PROSITE" id="PS50931"/>
    </source>
</evidence>
<dbReference type="GO" id="GO:0003677">
    <property type="term" value="F:DNA binding"/>
    <property type="evidence" value="ECO:0007669"/>
    <property type="project" value="UniProtKB-KW"/>
</dbReference>
<dbReference type="SUPFAM" id="SSF46785">
    <property type="entry name" value="Winged helix' DNA-binding domain"/>
    <property type="match status" value="1"/>
</dbReference>
<keyword evidence="5" id="KW-0804">Transcription</keyword>
<keyword evidence="8" id="KW-1185">Reference proteome</keyword>
<dbReference type="InterPro" id="IPR037402">
    <property type="entry name" value="YidZ_PBP2"/>
</dbReference>
<dbReference type="PANTHER" id="PTHR30118:SF15">
    <property type="entry name" value="TRANSCRIPTIONAL REGULATORY PROTEIN"/>
    <property type="match status" value="1"/>
</dbReference>
<evidence type="ECO:0000256" key="1">
    <source>
        <dbReference type="ARBA" id="ARBA00009437"/>
    </source>
</evidence>
<keyword evidence="4" id="KW-0238">DNA-binding</keyword>
<accession>A0A0M7AZR9</accession>
<dbReference type="InterPro" id="IPR050389">
    <property type="entry name" value="LysR-type_TF"/>
</dbReference>
<dbReference type="InterPro" id="IPR036390">
    <property type="entry name" value="WH_DNA-bd_sf"/>
</dbReference>
<name>A0A0M7AZR9_9HYPH</name>
<evidence type="ECO:0000256" key="4">
    <source>
        <dbReference type="ARBA" id="ARBA00023125"/>
    </source>
</evidence>
<dbReference type="GO" id="GO:0003700">
    <property type="term" value="F:DNA-binding transcription factor activity"/>
    <property type="evidence" value="ECO:0007669"/>
    <property type="project" value="InterPro"/>
</dbReference>
<reference evidence="8" key="1">
    <citation type="submission" date="2015-07" db="EMBL/GenBank/DDBJ databases">
        <authorList>
            <person name="Rodrigo-Torres Lidia"/>
            <person name="Arahal R.David."/>
        </authorList>
    </citation>
    <scope>NUCLEOTIDE SEQUENCE [LARGE SCALE GENOMIC DNA]</scope>
    <source>
        <strain evidence="8">CECT 5096</strain>
    </source>
</reference>
<dbReference type="EMBL" id="CXWC01000015">
    <property type="protein sequence ID" value="CTQ78609.1"/>
    <property type="molecule type" value="Genomic_DNA"/>
</dbReference>
<organism evidence="7 8">
    <name type="scientific">Roseibium album</name>
    <dbReference type="NCBI Taxonomy" id="311410"/>
    <lineage>
        <taxon>Bacteria</taxon>
        <taxon>Pseudomonadati</taxon>
        <taxon>Pseudomonadota</taxon>
        <taxon>Alphaproteobacteria</taxon>
        <taxon>Hyphomicrobiales</taxon>
        <taxon>Stappiaceae</taxon>
        <taxon>Roseibium</taxon>
    </lineage>
</organism>
<keyword evidence="3" id="KW-0805">Transcription regulation</keyword>
<evidence type="ECO:0000256" key="2">
    <source>
        <dbReference type="ARBA" id="ARBA00022458"/>
    </source>
</evidence>
<dbReference type="RefSeq" id="WP_055120223.1">
    <property type="nucleotide sequence ID" value="NZ_CXWA01000009.1"/>
</dbReference>
<dbReference type="CDD" id="cd08417">
    <property type="entry name" value="PBP2_Nitroaromatics_like"/>
    <property type="match status" value="1"/>
</dbReference>
<dbReference type="Proteomes" id="UP000049983">
    <property type="component" value="Unassembled WGS sequence"/>
</dbReference>
<dbReference type="Gene3D" id="1.10.10.10">
    <property type="entry name" value="Winged helix-like DNA-binding domain superfamily/Winged helix DNA-binding domain"/>
    <property type="match status" value="1"/>
</dbReference>
<dbReference type="PROSITE" id="PS50931">
    <property type="entry name" value="HTH_LYSR"/>
    <property type="match status" value="1"/>
</dbReference>
<protein>
    <recommendedName>
        <fullName evidence="6">HTH lysR-type domain-containing protein</fullName>
    </recommendedName>
</protein>
<evidence type="ECO:0000256" key="5">
    <source>
        <dbReference type="ARBA" id="ARBA00023163"/>
    </source>
</evidence>
<evidence type="ECO:0000256" key="3">
    <source>
        <dbReference type="ARBA" id="ARBA00023015"/>
    </source>
</evidence>
<gene>
    <name evidence="7" type="primary">syrM1_2</name>
    <name evidence="7" type="ORF">LA5096_05730</name>
</gene>
<dbReference type="STRING" id="311410.LA5095_05155"/>
<dbReference type="Gene3D" id="3.40.190.10">
    <property type="entry name" value="Periplasmic binding protein-like II"/>
    <property type="match status" value="2"/>
</dbReference>
<dbReference type="InterPro" id="IPR005119">
    <property type="entry name" value="LysR_subst-bd"/>
</dbReference>
<proteinExistence type="inferred from homology"/>
<dbReference type="InterPro" id="IPR036388">
    <property type="entry name" value="WH-like_DNA-bd_sf"/>
</dbReference>